<accession>A0A133N941</accession>
<dbReference type="EMBL" id="JAIFOC010000293">
    <property type="protein sequence ID" value="MBX4223972.1"/>
    <property type="molecule type" value="Genomic_DNA"/>
</dbReference>
<dbReference type="Proteomes" id="UP001139644">
    <property type="component" value="Unassembled WGS sequence"/>
</dbReference>
<dbReference type="GeneID" id="79788661"/>
<organism evidence="1 2">
    <name type="scientific">Enterococcus faecium</name>
    <name type="common">Streptococcus faecium</name>
    <dbReference type="NCBI Taxonomy" id="1352"/>
    <lineage>
        <taxon>Bacteria</taxon>
        <taxon>Bacillati</taxon>
        <taxon>Bacillota</taxon>
        <taxon>Bacilli</taxon>
        <taxon>Lactobacillales</taxon>
        <taxon>Enterococcaceae</taxon>
        <taxon>Enterococcus</taxon>
    </lineage>
</organism>
<proteinExistence type="predicted"/>
<evidence type="ECO:0000313" key="1">
    <source>
        <dbReference type="EMBL" id="MBX4223972.1"/>
    </source>
</evidence>
<reference evidence="1" key="1">
    <citation type="journal article" date="2022" name="J. Anim. Sci.">
        <title>Whole genome sequence analyses-based assessment of virulence potential and antimicrobial susceptibilities and resistance of Enterococcus faecium strains isolated from commercial swine and cattle probiotic products.</title>
        <authorList>
            <person name="Shridhar P.B."/>
            <person name="Amachawadi R.G."/>
            <person name="Tokach M."/>
            <person name="Patel I."/>
            <person name="Gangiredla J."/>
            <person name="Mammel M."/>
            <person name="Nagaraja T.G."/>
        </authorList>
    </citation>
    <scope>NUCLEOTIDE SEQUENCE</scope>
    <source>
        <strain evidence="1">EF215</strain>
    </source>
</reference>
<protein>
    <submittedName>
        <fullName evidence="1">Uncharacterized protein</fullName>
    </submittedName>
</protein>
<dbReference type="AlphaFoldDB" id="A0A133N941"/>
<comment type="caution">
    <text evidence="1">The sequence shown here is derived from an EMBL/GenBank/DDBJ whole genome shotgun (WGS) entry which is preliminary data.</text>
</comment>
<name>A0A133N941_ENTFC</name>
<dbReference type="RefSeq" id="WP_002316998.1">
    <property type="nucleotide sequence ID" value="NC_010980.1"/>
</dbReference>
<evidence type="ECO:0000313" key="2">
    <source>
        <dbReference type="Proteomes" id="UP001139644"/>
    </source>
</evidence>
<sequence>MNFLQNNFQTLYLGAAAGDIQGRISGALTTVQSVLTGIQDRQKAFR</sequence>
<gene>
    <name evidence="1" type="ORF">KYX88_14585</name>
</gene>